<dbReference type="Proteomes" id="UP000830768">
    <property type="component" value="Chromosome 1"/>
</dbReference>
<evidence type="ECO:0000313" key="2">
    <source>
        <dbReference type="Proteomes" id="UP000830768"/>
    </source>
</evidence>
<gene>
    <name evidence="1" type="ORF">LCI18_000371</name>
</gene>
<sequence>MRWVTTSASLLRLGTLLSLLGSAICSSGFESRMNSALKDVLGNDTSARILLVRHFEPGEFTLPTRDSDGLPILRVPRAQQGVTVVKFFIRTNGSDAPEEPSPNSGTDVGLEIWFPDPLAWNGRIYSHVAGGFQGDVQVVALNASSSETWKGRYTSQMASELGYVSGVTNGGQSNPRGIEDMQWLLNDDGTWNMEGWKNANWQATHLLSVKSKAIAKAYYGKSARYSYIYGCSTGGRSVYKTIQQLPGDYDGYLSACPSINQGRLLPSLGHPFIVMNNHLHQETAFTDIQLEVVVQQALQHGDTDVTGKHDGFFSKINSNRYDPAKDLSLLSVEEGGNCTQDWAFTKRQLEAINQIWYGPTLNGSIPDPSVSTGTDLKLASDQIWWGKLRGTLIAFALQKRFIVGNMFAVLLKDPSLAPHNWNHPLANSTDAWAAWSYEKYAKAILDLERIDAENFQMASNDPDLRPAKKAGAKMITYHALADPGVAPQNSISYYHKSSDVIGRDKVDDFHRLFLVPGQDHCIRASGVAGSGNPPIPTVEEWLELLVNWVENGKAPDHIIAHSVDNTASRPICMYPRMAKYKGHGDVSKASSFNCEGSFY</sequence>
<organism evidence="1 2">
    <name type="scientific">Fusarium solani subsp. cucurbitae</name>
    <name type="common">Neocosmosporum cucurbitae</name>
    <dbReference type="NCBI Taxonomy" id="2747967"/>
    <lineage>
        <taxon>Eukaryota</taxon>
        <taxon>Fungi</taxon>
        <taxon>Dikarya</taxon>
        <taxon>Ascomycota</taxon>
        <taxon>Pezizomycotina</taxon>
        <taxon>Sordariomycetes</taxon>
        <taxon>Hypocreomycetidae</taxon>
        <taxon>Hypocreales</taxon>
        <taxon>Nectriaceae</taxon>
        <taxon>Fusarium</taxon>
        <taxon>Fusarium solani species complex</taxon>
    </lineage>
</organism>
<accession>A0ACD3YLH2</accession>
<protein>
    <submittedName>
        <fullName evidence="1">Uncharacterized protein</fullName>
    </submittedName>
</protein>
<reference evidence="1" key="1">
    <citation type="submission" date="2021-11" db="EMBL/GenBank/DDBJ databases">
        <title>Fusarium solani-melongenae Genome sequencing and assembly.</title>
        <authorList>
            <person name="Xie S."/>
            <person name="Huang L."/>
            <person name="Zhang X."/>
        </authorList>
    </citation>
    <scope>NUCLEOTIDE SEQUENCE</scope>
    <source>
        <strain evidence="1">CRI 24-3</strain>
    </source>
</reference>
<evidence type="ECO:0000313" key="1">
    <source>
        <dbReference type="EMBL" id="UPK89436.1"/>
    </source>
</evidence>
<proteinExistence type="predicted"/>
<name>A0ACD3YLH2_FUSSC</name>
<keyword evidence="2" id="KW-1185">Reference proteome</keyword>
<dbReference type="EMBL" id="CP090030">
    <property type="protein sequence ID" value="UPK89436.1"/>
    <property type="molecule type" value="Genomic_DNA"/>
</dbReference>